<keyword evidence="4" id="KW-1185">Reference proteome</keyword>
<accession>A0ABX1BEB7</accession>
<dbReference type="RefSeq" id="WP_168013116.1">
    <property type="nucleotide sequence ID" value="NZ_JAATEP010000021.1"/>
</dbReference>
<dbReference type="PANTHER" id="PTHR47691:SF3">
    <property type="entry name" value="HTH-TYPE TRANSCRIPTIONAL REGULATOR RV0890C-RELATED"/>
    <property type="match status" value="1"/>
</dbReference>
<dbReference type="InterPro" id="IPR049052">
    <property type="entry name" value="nSTAND1"/>
</dbReference>
<dbReference type="Pfam" id="PF20703">
    <property type="entry name" value="nSTAND1"/>
    <property type="match status" value="1"/>
</dbReference>
<feature type="domain" description="Novel STAND NTPase 1" evidence="2">
    <location>
        <begin position="21"/>
        <end position="150"/>
    </location>
</feature>
<dbReference type="EMBL" id="JAATEP010000021">
    <property type="protein sequence ID" value="NJP93193.1"/>
    <property type="molecule type" value="Genomic_DNA"/>
</dbReference>
<protein>
    <submittedName>
        <fullName evidence="3">LuxR family transcriptional regulator</fullName>
    </submittedName>
</protein>
<dbReference type="Gene3D" id="3.40.50.300">
    <property type="entry name" value="P-loop containing nucleotide triphosphate hydrolases"/>
    <property type="match status" value="1"/>
</dbReference>
<gene>
    <name evidence="3" type="ORF">HCN51_27735</name>
</gene>
<evidence type="ECO:0000313" key="4">
    <source>
        <dbReference type="Proteomes" id="UP000696294"/>
    </source>
</evidence>
<dbReference type="PRINTS" id="PR00364">
    <property type="entry name" value="DISEASERSIST"/>
</dbReference>
<proteinExistence type="predicted"/>
<evidence type="ECO:0000256" key="1">
    <source>
        <dbReference type="SAM" id="MobiDB-lite"/>
    </source>
</evidence>
<dbReference type="Proteomes" id="UP000696294">
    <property type="component" value="Unassembled WGS sequence"/>
</dbReference>
<name>A0ABX1BEB7_9ACTN</name>
<dbReference type="InterPro" id="IPR027417">
    <property type="entry name" value="P-loop_NTPase"/>
</dbReference>
<dbReference type="PANTHER" id="PTHR47691">
    <property type="entry name" value="REGULATOR-RELATED"/>
    <property type="match status" value="1"/>
</dbReference>
<evidence type="ECO:0000259" key="2">
    <source>
        <dbReference type="Pfam" id="PF20703"/>
    </source>
</evidence>
<dbReference type="SUPFAM" id="SSF52540">
    <property type="entry name" value="P-loop containing nucleoside triphosphate hydrolases"/>
    <property type="match status" value="1"/>
</dbReference>
<feature type="region of interest" description="Disordered" evidence="1">
    <location>
        <begin position="533"/>
        <end position="562"/>
    </location>
</feature>
<sequence length="745" mass="79738">MAGVAGKGRAGNLPVETTSLIGRQEELARMAALLGQARLVTVTGVAGVGKTRLALRAAATLQPSLEHGAWWVPLSPIGQPGAVLYAIAESLPMADRTTRPISEVLAEYLADRELLLVLDTCEHLIEECATIVTTLLAAAPRLRVLVTSRRSLSVAEEETLVLGTLPVPVSGKRAREETAGAREEADAVRLLSERAAAALPGFTLDDGDREAAALVCRRLEGLPLAIELAAARLAEMSMEELATRLSDRLSLLGDTAQAVYGTVPPWHQALRTAIGWSHQLCTSEERLTWARLSVFAGSFDVGAAAQVCGDARLPGERIPELLSALAAKSLLIWEPTGGGERYRMLDTIREFGAFYLHQLGEQDELRHRHRDHYRALARAGDAAWLGPDQFAWYDRMTAEHDNLRSALEFALAHPGDQAALELAGDLWFYWYSCGIAKLGAHFLARALAAETEPGRARTKVLWVAGLISTIQGDGSAGTALARECMRAARQQEDAAALAAGQSVYMAAALISGEVEQTMALSKDVHAHMLSKHASAHLSGQDGQGERNGQDGQGEPAEQGEQDGQGELTLASCLSALCAAAAYNFYSSNEEALAVCELLDRDCDRHGERLMRSHSDVVRTDAELSRGRPDVAQSYARSALKIKHRLNDALGGAVLLDMLARAAAALNDGERAACLLGLAQQVWNRIGRPQVGIATWVEARQECEAKARRLIGDAPYERAYQAGYDADPLDVGIAYASGAAGAGLPA</sequence>
<organism evidence="3 4">
    <name type="scientific">Nonomuraea composti</name>
    <dbReference type="NCBI Taxonomy" id="2720023"/>
    <lineage>
        <taxon>Bacteria</taxon>
        <taxon>Bacillati</taxon>
        <taxon>Actinomycetota</taxon>
        <taxon>Actinomycetes</taxon>
        <taxon>Streptosporangiales</taxon>
        <taxon>Streptosporangiaceae</taxon>
        <taxon>Nonomuraea</taxon>
    </lineage>
</organism>
<comment type="caution">
    <text evidence="3">The sequence shown here is derived from an EMBL/GenBank/DDBJ whole genome shotgun (WGS) entry which is preliminary data.</text>
</comment>
<reference evidence="3 4" key="1">
    <citation type="submission" date="2020-03" db="EMBL/GenBank/DDBJ databases">
        <title>WGS of actinomycetes isolated from Thailand.</title>
        <authorList>
            <person name="Thawai C."/>
        </authorList>
    </citation>
    <scope>NUCLEOTIDE SEQUENCE [LARGE SCALE GENOMIC DNA]</scope>
    <source>
        <strain evidence="3 4">FMUSA5-5</strain>
    </source>
</reference>
<evidence type="ECO:0000313" key="3">
    <source>
        <dbReference type="EMBL" id="NJP93193.1"/>
    </source>
</evidence>